<evidence type="ECO:0000256" key="3">
    <source>
        <dbReference type="ARBA" id="ARBA00022631"/>
    </source>
</evidence>
<proteinExistence type="inferred from homology"/>
<protein>
    <recommendedName>
        <fullName evidence="5 7">Uricase</fullName>
        <ecNumber evidence="5 7">1.7.3.3</ecNumber>
    </recommendedName>
    <alternativeName>
        <fullName evidence="5">Urate oxidase</fullName>
    </alternativeName>
</protein>
<dbReference type="Gene3D" id="3.10.270.10">
    <property type="entry name" value="Urate Oxidase"/>
    <property type="match status" value="1"/>
</dbReference>
<accession>A0A419V8R3</accession>
<keyword evidence="3 5" id="KW-0659">Purine metabolism</keyword>
<keyword evidence="4 5" id="KW-0560">Oxidoreductase</keyword>
<feature type="binding site" evidence="6">
    <location>
        <position position="284"/>
    </location>
    <ligand>
        <name>urate</name>
        <dbReference type="ChEBI" id="CHEBI:17775"/>
    </ligand>
</feature>
<keyword evidence="9" id="KW-1185">Reference proteome</keyword>
<dbReference type="GO" id="GO:0004846">
    <property type="term" value="F:urate oxidase activity"/>
    <property type="evidence" value="ECO:0007669"/>
    <property type="project" value="UniProtKB-EC"/>
</dbReference>
<dbReference type="EC" id="1.7.3.3" evidence="5 7"/>
<evidence type="ECO:0000256" key="2">
    <source>
        <dbReference type="ARBA" id="ARBA00009760"/>
    </source>
</evidence>
<feature type="binding site" evidence="6">
    <location>
        <position position="213"/>
    </location>
    <ligand>
        <name>urate</name>
        <dbReference type="ChEBI" id="CHEBI:17775"/>
    </ligand>
</feature>
<reference evidence="8 9" key="1">
    <citation type="submission" date="2018-09" db="EMBL/GenBank/DDBJ databases">
        <title>Genomic Encyclopedia of Archaeal and Bacterial Type Strains, Phase II (KMG-II): from individual species to whole genera.</title>
        <authorList>
            <person name="Goeker M."/>
        </authorList>
    </citation>
    <scope>NUCLEOTIDE SEQUENCE [LARGE SCALE GENOMIC DNA]</scope>
    <source>
        <strain evidence="8 9">DSM 17008</strain>
    </source>
</reference>
<feature type="binding site" evidence="6">
    <location>
        <position position="86"/>
    </location>
    <ligand>
        <name>urate</name>
        <dbReference type="ChEBI" id="CHEBI:17775"/>
    </ligand>
</feature>
<feature type="binding site" evidence="6">
    <location>
        <position position="86"/>
    </location>
    <ligand>
        <name>5-hydroxyisourate</name>
        <dbReference type="ChEBI" id="CHEBI:18072"/>
    </ligand>
</feature>
<comment type="catalytic activity">
    <reaction evidence="5 7">
        <text>urate + O2 + H2O = 5-hydroxyisourate + H2O2</text>
        <dbReference type="Rhea" id="RHEA:21368"/>
        <dbReference type="ChEBI" id="CHEBI:15377"/>
        <dbReference type="ChEBI" id="CHEBI:15379"/>
        <dbReference type="ChEBI" id="CHEBI:16240"/>
        <dbReference type="ChEBI" id="CHEBI:17775"/>
        <dbReference type="ChEBI" id="CHEBI:18072"/>
        <dbReference type="EC" id="1.7.3.3"/>
    </reaction>
</comment>
<name>A0A419V8R3_9BACL</name>
<feature type="binding site" evidence="6">
    <location>
        <position position="85"/>
    </location>
    <ligand>
        <name>urate</name>
        <dbReference type="ChEBI" id="CHEBI:17775"/>
    </ligand>
</feature>
<dbReference type="AlphaFoldDB" id="A0A419V8R3"/>
<dbReference type="PRINTS" id="PR00093">
    <property type="entry name" value="URICASE"/>
</dbReference>
<evidence type="ECO:0000256" key="7">
    <source>
        <dbReference type="RuleBase" id="RU004455"/>
    </source>
</evidence>
<dbReference type="NCBIfam" id="TIGR03383">
    <property type="entry name" value="urate_oxi"/>
    <property type="match status" value="1"/>
</dbReference>
<dbReference type="GO" id="GO:0006145">
    <property type="term" value="P:purine nucleobase catabolic process"/>
    <property type="evidence" value="ECO:0007669"/>
    <property type="project" value="TreeGrafter"/>
</dbReference>
<comment type="similarity">
    <text evidence="2 5 7">Belongs to the uricase family.</text>
</comment>
<dbReference type="Proteomes" id="UP000285120">
    <property type="component" value="Unassembled WGS sequence"/>
</dbReference>
<evidence type="ECO:0000256" key="4">
    <source>
        <dbReference type="ARBA" id="ARBA00023002"/>
    </source>
</evidence>
<feature type="binding site" evidence="6">
    <location>
        <position position="284"/>
    </location>
    <ligand>
        <name>5-hydroxyisourate</name>
        <dbReference type="ChEBI" id="CHEBI:18072"/>
    </ligand>
</feature>
<feature type="binding site" evidence="6">
    <location>
        <position position="284"/>
    </location>
    <ligand>
        <name>O2</name>
        <dbReference type="ChEBI" id="CHEBI:15379"/>
    </ligand>
</feature>
<comment type="function">
    <text evidence="5 7">Catalyzes the oxidation of uric acid to 5-hydroxyisourate, which is further processed to form (S)-allantoin.</text>
</comment>
<dbReference type="OrthoDB" id="9809009at2"/>
<feature type="binding site" evidence="6">
    <location>
        <position position="213"/>
    </location>
    <ligand>
        <name>5-hydroxyisourate</name>
        <dbReference type="ChEBI" id="CHEBI:18072"/>
    </ligand>
</feature>
<sequence length="329" mass="37726">METKIKKTEAVKHQNDQNRTMYYGKGDVFVYRTYASPLKNIQPIPESSFTGRSNIIFAMDIQIALKGEAFFSSFSEGDNSKVIATDSMKNFILRHAGSFEGATMEEFLEYISGRFYETYSHIDGIVVSAVQKLFTETDIGDETGIRSSPLVFDEKERELPVASLETERTEENEHAIVSRQSGVKDLHLIKVKGSSFQGYIKDEYTTLPETTDRPLFIYLDINWIYEDSRDYLKNYVSSEQVAGIARTLFHELNSPSIQSLIYYIGLRVLERFPQLAEVSFESNNRTWELIVEETSSNEGRVFTDPRPPFGFQGFSLRRSDLKAYNQSEK</sequence>
<dbReference type="InterPro" id="IPR002042">
    <property type="entry name" value="Uricase"/>
</dbReference>
<evidence type="ECO:0000313" key="9">
    <source>
        <dbReference type="Proteomes" id="UP000285120"/>
    </source>
</evidence>
<dbReference type="Pfam" id="PF01014">
    <property type="entry name" value="Uricase"/>
    <property type="match status" value="2"/>
</dbReference>
<evidence type="ECO:0000256" key="5">
    <source>
        <dbReference type="PIRNR" id="PIRNR000241"/>
    </source>
</evidence>
<dbReference type="PANTHER" id="PTHR42874">
    <property type="entry name" value="URICASE"/>
    <property type="match status" value="1"/>
</dbReference>
<feature type="binding site" evidence="6">
    <location>
        <position position="258"/>
    </location>
    <ligand>
        <name>urate</name>
        <dbReference type="ChEBI" id="CHEBI:17775"/>
    </ligand>
</feature>
<organism evidence="8 9">
    <name type="scientific">Sinobaca qinghaiensis</name>
    <dbReference type="NCBI Taxonomy" id="342944"/>
    <lineage>
        <taxon>Bacteria</taxon>
        <taxon>Bacillati</taxon>
        <taxon>Bacillota</taxon>
        <taxon>Bacilli</taxon>
        <taxon>Bacillales</taxon>
        <taxon>Sporolactobacillaceae</taxon>
        <taxon>Sinobaca</taxon>
    </lineage>
</organism>
<feature type="binding site" evidence="6">
    <location>
        <position position="258"/>
    </location>
    <ligand>
        <name>5-hydroxyisourate</name>
        <dbReference type="ChEBI" id="CHEBI:18072"/>
    </ligand>
</feature>
<dbReference type="UniPathway" id="UPA00394">
    <property type="reaction ID" value="UER00650"/>
</dbReference>
<comment type="caution">
    <text evidence="8">The sequence shown here is derived from an EMBL/GenBank/DDBJ whole genome shotgun (WGS) entry which is preliminary data.</text>
</comment>
<evidence type="ECO:0000256" key="1">
    <source>
        <dbReference type="ARBA" id="ARBA00004831"/>
    </source>
</evidence>
<dbReference type="PIRSF" id="PIRSF000241">
    <property type="entry name" value="Urate_oxidase"/>
    <property type="match status" value="1"/>
</dbReference>
<dbReference type="SUPFAM" id="SSF55620">
    <property type="entry name" value="Tetrahydrobiopterin biosynthesis enzymes-like"/>
    <property type="match status" value="2"/>
</dbReference>
<feature type="binding site" evidence="6">
    <location>
        <position position="196"/>
    </location>
    <ligand>
        <name>5-hydroxyisourate</name>
        <dbReference type="ChEBI" id="CHEBI:18072"/>
    </ligand>
</feature>
<feature type="binding site" evidence="6">
    <location>
        <position position="196"/>
    </location>
    <ligand>
        <name>urate</name>
        <dbReference type="ChEBI" id="CHEBI:17775"/>
    </ligand>
</feature>
<dbReference type="GO" id="GO:0019628">
    <property type="term" value="P:urate catabolic process"/>
    <property type="evidence" value="ECO:0007669"/>
    <property type="project" value="UniProtKB-UniPathway"/>
</dbReference>
<comment type="pathway">
    <text evidence="1 5">Purine metabolism; urate degradation; (S)-allantoin from urate: step 1/3.</text>
</comment>
<dbReference type="RefSeq" id="WP_120191806.1">
    <property type="nucleotide sequence ID" value="NZ_RAPK01000006.1"/>
</dbReference>
<dbReference type="EMBL" id="RAPK01000006">
    <property type="protein sequence ID" value="RKD76400.1"/>
    <property type="molecule type" value="Genomic_DNA"/>
</dbReference>
<dbReference type="PANTHER" id="PTHR42874:SF1">
    <property type="entry name" value="URICASE"/>
    <property type="match status" value="1"/>
</dbReference>
<feature type="binding site" evidence="6">
    <location>
        <position position="85"/>
    </location>
    <ligand>
        <name>O2</name>
        <dbReference type="ChEBI" id="CHEBI:15379"/>
    </ligand>
</feature>
<evidence type="ECO:0000313" key="8">
    <source>
        <dbReference type="EMBL" id="RKD76400.1"/>
    </source>
</evidence>
<gene>
    <name evidence="8" type="ORF">ATL39_0617</name>
</gene>
<feature type="binding site" evidence="6">
    <location>
        <position position="85"/>
    </location>
    <ligand>
        <name>5-hydroxyisourate</name>
        <dbReference type="ChEBI" id="CHEBI:18072"/>
    </ligand>
</feature>
<evidence type="ECO:0000256" key="6">
    <source>
        <dbReference type="PIRSR" id="PIRSR000241-2"/>
    </source>
</evidence>